<accession>A0A2Z4HI44</accession>
<dbReference type="GeneID" id="65101560"/>
<dbReference type="EMBL" id="MH261376">
    <property type="protein sequence ID" value="AWW14442.1"/>
    <property type="molecule type" value="Genomic_DNA"/>
</dbReference>
<organism evidence="1 2">
    <name type="scientific">Hyposidra talaca nucleopolyhedrovirus</name>
    <dbReference type="NCBI Taxonomy" id="1070315"/>
    <lineage>
        <taxon>Viruses</taxon>
        <taxon>Viruses incertae sedis</taxon>
        <taxon>Naldaviricetes</taxon>
        <taxon>Lefavirales</taxon>
        <taxon>Baculoviridae</taxon>
        <taxon>Alphabaculovirus</taxon>
        <taxon>Alphabaculovirus hytalacae</taxon>
    </lineage>
</organism>
<reference evidence="1 2" key="1">
    <citation type="journal article" date="2018" name="Sci. Rep.">
        <title>Comprehensive analysis of single molecule sequencing-derived complete genome and whole transcriptome of Hyposidra talaca nuclear polyhedrosis virus.</title>
        <authorList>
            <person name="Nguyen T.T."/>
            <person name="Suryamohan K."/>
            <person name="Kuriakose B."/>
            <person name="Janakiraman V."/>
            <person name="Reichelt M."/>
            <person name="Chaudhuri S."/>
            <person name="Guillory J."/>
            <person name="Divakaran N."/>
            <person name="Rabins P.E."/>
            <person name="Goel R."/>
            <person name="Deka B."/>
            <person name="Sarkar S."/>
            <person name="Ekka P."/>
            <person name="Tsai Y.C."/>
            <person name="Vargas D."/>
            <person name="Santhosh S."/>
            <person name="Mohan S."/>
            <person name="Chin C.S."/>
            <person name="Korlach J."/>
            <person name="Thomas G."/>
            <person name="Babu A."/>
            <person name="Seshagiri S."/>
        </authorList>
    </citation>
    <scope>NUCLEOTIDE SEQUENCE [LARGE SCALE GENOMIC DNA]</scope>
    <source>
        <strain evidence="1 2">HytaNPVIndia001</strain>
    </source>
</reference>
<evidence type="ECO:0000313" key="2">
    <source>
        <dbReference type="Proteomes" id="UP000501125"/>
    </source>
</evidence>
<keyword evidence="2" id="KW-1185">Reference proteome</keyword>
<dbReference type="KEGG" id="vg:65101560"/>
<name>A0A2Z4HI44_9ABAC</name>
<evidence type="ECO:0000313" key="1">
    <source>
        <dbReference type="EMBL" id="AWW14442.1"/>
    </source>
</evidence>
<dbReference type="Proteomes" id="UP000501125">
    <property type="component" value="Chromosome"/>
</dbReference>
<proteinExistence type="predicted"/>
<sequence length="57" mass="7133">MIFLNKIFYFEFNNNVIYVYVNLYKLCLNLNINKRILHKTWLFNFNVSRVYEHIDNI</sequence>
<gene>
    <name evidence="1" type="primary">orf82</name>
    <name evidence="1" type="ORF">HytaNPV_gp082</name>
</gene>
<dbReference type="RefSeq" id="YP_010086349.1">
    <property type="nucleotide sequence ID" value="NC_055453.1"/>
</dbReference>
<protein>
    <submittedName>
        <fullName evidence="1">Uncharacterized protein</fullName>
    </submittedName>
</protein>